<dbReference type="AlphaFoldDB" id="A0A916LAY4"/>
<name>A0A916LAY4_MYCTX</name>
<dbReference type="EMBL" id="CSBK01000929">
    <property type="protein sequence ID" value="COY10817.1"/>
    <property type="molecule type" value="Genomic_DNA"/>
</dbReference>
<feature type="region of interest" description="Disordered" evidence="1">
    <location>
        <begin position="21"/>
        <end position="58"/>
    </location>
</feature>
<proteinExistence type="predicted"/>
<dbReference type="Proteomes" id="UP000039021">
    <property type="component" value="Unassembled WGS sequence"/>
</dbReference>
<comment type="caution">
    <text evidence="2">The sequence shown here is derived from an EMBL/GenBank/DDBJ whole genome shotgun (WGS) entry which is preliminary data.</text>
</comment>
<sequence length="58" mass="6548">MSTYLYSGSLPILRRMKIIPERRMRGPMRPNDRLMPPNMCTGGNRLSCMATGTTTPSM</sequence>
<gene>
    <name evidence="2" type="ORF">ERS007739_02132</name>
</gene>
<organism evidence="2 3">
    <name type="scientific">Mycobacterium tuberculosis</name>
    <dbReference type="NCBI Taxonomy" id="1773"/>
    <lineage>
        <taxon>Bacteria</taxon>
        <taxon>Bacillati</taxon>
        <taxon>Actinomycetota</taxon>
        <taxon>Actinomycetes</taxon>
        <taxon>Mycobacteriales</taxon>
        <taxon>Mycobacteriaceae</taxon>
        <taxon>Mycobacterium</taxon>
        <taxon>Mycobacterium tuberculosis complex</taxon>
    </lineage>
</organism>
<reference evidence="3" key="1">
    <citation type="submission" date="2015-03" db="EMBL/GenBank/DDBJ databases">
        <authorList>
            <consortium name="Pathogen Informatics"/>
        </authorList>
    </citation>
    <scope>NUCLEOTIDE SEQUENCE [LARGE SCALE GENOMIC DNA]</scope>
    <source>
        <strain evidence="3">N09902308</strain>
    </source>
</reference>
<evidence type="ECO:0000313" key="2">
    <source>
        <dbReference type="EMBL" id="COY10817.1"/>
    </source>
</evidence>
<protein>
    <submittedName>
        <fullName evidence="2">Uncharacterized protein</fullName>
    </submittedName>
</protein>
<accession>A0A916LAY4</accession>
<evidence type="ECO:0000256" key="1">
    <source>
        <dbReference type="SAM" id="MobiDB-lite"/>
    </source>
</evidence>
<evidence type="ECO:0000313" key="3">
    <source>
        <dbReference type="Proteomes" id="UP000039021"/>
    </source>
</evidence>